<evidence type="ECO:0000313" key="10">
    <source>
        <dbReference type="Proteomes" id="UP000481153"/>
    </source>
</evidence>
<keyword evidence="3" id="KW-0926">Vacuole</keyword>
<dbReference type="GO" id="GO:0043495">
    <property type="term" value="F:protein-membrane adaptor activity"/>
    <property type="evidence" value="ECO:0007669"/>
    <property type="project" value="InterPro"/>
</dbReference>
<evidence type="ECO:0000256" key="1">
    <source>
        <dbReference type="ARBA" id="ARBA00004592"/>
    </source>
</evidence>
<sequence length="1420" mass="155050">MMDQTDGDDEPEMDEERKDPDEKVHLDAKQQAAVSVLAKVAGSAFSKPYHGDLFGTRTDSIDGMLYLSRITVKDQLKNNIPTTLHAAPVDTALPKHADTPAQHINEVGYRTKKRQCANTFERMVYSRLTPPSATPEFGSPTYTKDKGMKALLDNGIVPALVSLAAVPDSQTQLHCARAFYGLAQVPCTRRLLVLNGVVSTIALLVRHGESSQSTSSSGRTRLKQDLAAILGHISEESFLEDKMLREGVDRILVKLYQGHNVETKRIVALTFFNLSHNAAQIKHFIDSFTQCITAICKTVAVPTHPNKATLLLVKALFNLTQVQSFHNSLMAESAHRLLSTPLAHFCKCHKTKTKPVEPVEEDAIEFGLKGLFMLASTKNGRLHIVQDNLISSIVACLALGGTIADVVCSLLYQLSLDETCREPLAHEMQGVVDGIIHCSTYGYFTISWVLRHLCATRAIFPTLVACGVVPLLMQMARDTHSEIKLNGISCMCCLFQCDLPDAASCVDRIIGDLVQLLQSNVESITVFAITALFNLSCNDTLLPLLCATNIVDALKPLFTKPDKVSTALLPLIYQLSSVTRSRMLEVGYFDPIAAAISSTTGSARHAALDTMLQFTAEPTAFPQGTDEVKSLVKSLYTLKTNADNTALRSCVSILAHLTTTPKNRDMLLRTGVTVYLARVCNAVDDFVMTNCAYILFCLTETLDAVEIIVREEAIPVLIHLSRASNDYVKELCILSFCRISSHPTMEAKLVEQGAIASSMIMALVATKSDQIKTLCVKIISNCLCVQSKHCTRTMVDHGVFWALSSLSTLTFSDTKHACATCFCNLSTSYPLKMVEAGVPRALVQLVETGDGPTIVVALEAIANLLSNEKACGILVNEGLVKVLQCLVDDSNANVAHAAARVMLQISRSDDRCRVDNLQNGLLQWILSVLSDDTLATQALITLCDSTAIAIAKEHIRPLPALSILRAALHATDQARRGLCMQTLYNMTCQPTSLLELIHAEAHVFVQHLFDGNDDPVLATLGVISLYNLTCVEDEGALSNLVTSGLTAVLHHIYLFDTATDKTWCVLAICNLALGKVNSSRIVSENGGVVLIDFVQKASPEVAATIAAAFRKLINPPGNQKMMVDLGVVASFVYLLRHHAANYPLIRLRCLDALAILTRNNENVWRSLHDGLLPCILGIVDENEAQIPPDPSVGALCFNVLSNICAVYFDSVPQSNVHANVIAYLTQLSEYSAIQESGGMSLQPAHHKANVEAKHLAALPPIMAASPLVTPMYAVPWEKCYAENRPVLPAPIGIVWSPVNISVFTKNLPDSFKLPRLEILEKEVLVRDYNDTSEAAHRYVVGIKGLVRMHVRAHAQSKLGTRRKKLQSFTDDVPELGDKTARPLSGKSRKESTSLETSLVALSPINRKTRRSSSLKYVVTD</sequence>
<dbReference type="Gene3D" id="1.25.10.10">
    <property type="entry name" value="Leucine-rich Repeat Variant"/>
    <property type="match status" value="5"/>
</dbReference>
<feature type="region of interest" description="Disordered" evidence="8">
    <location>
        <begin position="1357"/>
        <end position="1396"/>
    </location>
</feature>
<keyword evidence="5" id="KW-0472">Membrane</keyword>
<reference evidence="9 10" key="1">
    <citation type="submission" date="2019-07" db="EMBL/GenBank/DDBJ databases">
        <title>Genomics analysis of Aphanomyces spp. identifies a new class of oomycete effector associated with host adaptation.</title>
        <authorList>
            <person name="Gaulin E."/>
        </authorList>
    </citation>
    <scope>NUCLEOTIDE SEQUENCE [LARGE SCALE GENOMIC DNA]</scope>
    <source>
        <strain evidence="9 10">ATCC 201684</strain>
    </source>
</reference>
<evidence type="ECO:0000256" key="7">
    <source>
        <dbReference type="ARBA" id="ARBA00026209"/>
    </source>
</evidence>
<evidence type="ECO:0000256" key="5">
    <source>
        <dbReference type="ARBA" id="ARBA00023136"/>
    </source>
</evidence>
<feature type="compositionally biased region" description="Acidic residues" evidence="8">
    <location>
        <begin position="1"/>
        <end position="14"/>
    </location>
</feature>
<dbReference type="InterPro" id="IPR000225">
    <property type="entry name" value="Armadillo"/>
</dbReference>
<protein>
    <recommendedName>
        <fullName evidence="7">Vacuolar protein 8</fullName>
    </recommendedName>
</protein>
<keyword evidence="6" id="KW-0449">Lipoprotein</keyword>
<dbReference type="GO" id="GO:0005774">
    <property type="term" value="C:vacuolar membrane"/>
    <property type="evidence" value="ECO:0007669"/>
    <property type="project" value="UniProtKB-SubCell"/>
</dbReference>
<feature type="compositionally biased region" description="Basic and acidic residues" evidence="8">
    <location>
        <begin position="15"/>
        <end position="26"/>
    </location>
</feature>
<dbReference type="VEuPathDB" id="FungiDB:AeMF1_005307"/>
<dbReference type="InterPro" id="IPR016024">
    <property type="entry name" value="ARM-type_fold"/>
</dbReference>
<keyword evidence="4" id="KW-0677">Repeat</keyword>
<dbReference type="SMART" id="SM00185">
    <property type="entry name" value="ARM"/>
    <property type="match status" value="7"/>
</dbReference>
<evidence type="ECO:0000313" key="9">
    <source>
        <dbReference type="EMBL" id="KAF0745052.1"/>
    </source>
</evidence>
<feature type="region of interest" description="Disordered" evidence="8">
    <location>
        <begin position="1"/>
        <end position="26"/>
    </location>
</feature>
<keyword evidence="10" id="KW-1185">Reference proteome</keyword>
<dbReference type="SUPFAM" id="SSF48371">
    <property type="entry name" value="ARM repeat"/>
    <property type="match status" value="3"/>
</dbReference>
<dbReference type="EMBL" id="VJMJ01000003">
    <property type="protein sequence ID" value="KAF0745052.1"/>
    <property type="molecule type" value="Genomic_DNA"/>
</dbReference>
<dbReference type="PANTHER" id="PTHR47249">
    <property type="entry name" value="VACUOLAR PROTEIN 8"/>
    <property type="match status" value="1"/>
</dbReference>
<dbReference type="Proteomes" id="UP000481153">
    <property type="component" value="Unassembled WGS sequence"/>
</dbReference>
<dbReference type="GO" id="GO:0071562">
    <property type="term" value="P:nucleus-vacuole junction assembly"/>
    <property type="evidence" value="ECO:0007669"/>
    <property type="project" value="InterPro"/>
</dbReference>
<proteinExistence type="inferred from homology"/>
<evidence type="ECO:0000256" key="3">
    <source>
        <dbReference type="ARBA" id="ARBA00022554"/>
    </source>
</evidence>
<evidence type="ECO:0000256" key="2">
    <source>
        <dbReference type="ARBA" id="ARBA00005462"/>
    </source>
</evidence>
<gene>
    <name evidence="9" type="ORF">Ae201684_000629</name>
</gene>
<dbReference type="InterPro" id="IPR011989">
    <property type="entry name" value="ARM-like"/>
</dbReference>
<name>A0A6G0XWU8_9STRA</name>
<organism evidence="9 10">
    <name type="scientific">Aphanomyces euteiches</name>
    <dbReference type="NCBI Taxonomy" id="100861"/>
    <lineage>
        <taxon>Eukaryota</taxon>
        <taxon>Sar</taxon>
        <taxon>Stramenopiles</taxon>
        <taxon>Oomycota</taxon>
        <taxon>Saprolegniomycetes</taxon>
        <taxon>Saprolegniales</taxon>
        <taxon>Verrucalvaceae</taxon>
        <taxon>Aphanomyces</taxon>
    </lineage>
</organism>
<accession>A0A6G0XWU8</accession>
<evidence type="ECO:0000256" key="4">
    <source>
        <dbReference type="ARBA" id="ARBA00022737"/>
    </source>
</evidence>
<comment type="caution">
    <text evidence="9">The sequence shown here is derived from an EMBL/GenBank/DDBJ whole genome shotgun (WGS) entry which is preliminary data.</text>
</comment>
<evidence type="ECO:0000256" key="6">
    <source>
        <dbReference type="ARBA" id="ARBA00023288"/>
    </source>
</evidence>
<evidence type="ECO:0000256" key="8">
    <source>
        <dbReference type="SAM" id="MobiDB-lite"/>
    </source>
</evidence>
<dbReference type="InterPro" id="IPR045156">
    <property type="entry name" value="Vac8"/>
</dbReference>
<comment type="subcellular location">
    <subcellularLocation>
        <location evidence="1">Vacuole membrane</location>
        <topology evidence="1">Lipid-anchor</topology>
    </subcellularLocation>
</comment>
<dbReference type="PANTHER" id="PTHR47249:SF1">
    <property type="entry name" value="VACUOLAR PROTEIN 8"/>
    <property type="match status" value="1"/>
</dbReference>
<comment type="similarity">
    <text evidence="2">Belongs to the beta-catenin family.</text>
</comment>